<dbReference type="InterPro" id="IPR025659">
    <property type="entry name" value="Tubby-like_C"/>
</dbReference>
<evidence type="ECO:0008006" key="4">
    <source>
        <dbReference type="Google" id="ProtNLM"/>
    </source>
</evidence>
<proteinExistence type="inferred from homology"/>
<evidence type="ECO:0000256" key="1">
    <source>
        <dbReference type="ARBA" id="ARBA00005437"/>
    </source>
</evidence>
<dbReference type="EMBL" id="SNSC02000002">
    <property type="protein sequence ID" value="TID26591.1"/>
    <property type="molecule type" value="Genomic_DNA"/>
</dbReference>
<dbReference type="Pfam" id="PF04525">
    <property type="entry name" value="LOR"/>
    <property type="match status" value="1"/>
</dbReference>
<dbReference type="PANTHER" id="PTHR31087:SF161">
    <property type="entry name" value="TUBBY C 2 FAMILY PROTEIN"/>
    <property type="match status" value="1"/>
</dbReference>
<dbReference type="Proteomes" id="UP000298493">
    <property type="component" value="Unassembled WGS sequence"/>
</dbReference>
<comment type="caution">
    <text evidence="2">The sequence shown here is derived from an EMBL/GenBank/DDBJ whole genome shotgun (WGS) entry which is preliminary data.</text>
</comment>
<dbReference type="InterPro" id="IPR007612">
    <property type="entry name" value="LOR"/>
</dbReference>
<dbReference type="OrthoDB" id="97518at2759"/>
<sequence length="193" mass="21067">MPFAPFNPVLGPNPQYCFPEAHVLQMKEKAFSLSGDDFSIKTASGLPVCVCKGKVLSISDKKAFTDIQGNKLFDLKNKHLALFKSFKAVGPGGNVLFEVKGHFSVLSSKSTVEFTNAADGRSVELEVKGDWFDRSATISCGGQPVASIGRSFFNVREIFADKQTYYVKVAPGVDLTMIAAVCICLDERENEKK</sequence>
<dbReference type="InterPro" id="IPR038595">
    <property type="entry name" value="LOR_sf"/>
</dbReference>
<dbReference type="AlphaFoldDB" id="A0A4Z1PL32"/>
<comment type="similarity">
    <text evidence="1">Belongs to the LOR family.</text>
</comment>
<dbReference type="SUPFAM" id="SSF54518">
    <property type="entry name" value="Tubby C-terminal domain-like"/>
    <property type="match status" value="1"/>
</dbReference>
<protein>
    <recommendedName>
        <fullName evidence="4">DUF567-domain-containing protein</fullName>
    </recommendedName>
</protein>
<name>A0A4Z1PL32_9PEZI</name>
<evidence type="ECO:0000313" key="3">
    <source>
        <dbReference type="Proteomes" id="UP000298493"/>
    </source>
</evidence>
<dbReference type="Gene3D" id="2.40.160.200">
    <property type="entry name" value="LURP1-related"/>
    <property type="match status" value="1"/>
</dbReference>
<keyword evidence="3" id="KW-1185">Reference proteome</keyword>
<accession>A0A4Z1PL32</accession>
<reference evidence="2 3" key="1">
    <citation type="submission" date="2019-04" db="EMBL/GenBank/DDBJ databases">
        <title>High contiguity whole genome sequence and gene annotation resource for two Venturia nashicola isolates.</title>
        <authorList>
            <person name="Prokchorchik M."/>
            <person name="Won K."/>
            <person name="Lee Y."/>
            <person name="Choi E.D."/>
            <person name="Segonzac C."/>
            <person name="Sohn K.H."/>
        </authorList>
    </citation>
    <scope>NUCLEOTIDE SEQUENCE [LARGE SCALE GENOMIC DNA]</scope>
    <source>
        <strain evidence="2 3">PRI2</strain>
    </source>
</reference>
<organism evidence="2 3">
    <name type="scientific">Venturia nashicola</name>
    <dbReference type="NCBI Taxonomy" id="86259"/>
    <lineage>
        <taxon>Eukaryota</taxon>
        <taxon>Fungi</taxon>
        <taxon>Dikarya</taxon>
        <taxon>Ascomycota</taxon>
        <taxon>Pezizomycotina</taxon>
        <taxon>Dothideomycetes</taxon>
        <taxon>Pleosporomycetidae</taxon>
        <taxon>Venturiales</taxon>
        <taxon>Venturiaceae</taxon>
        <taxon>Venturia</taxon>
    </lineage>
</organism>
<dbReference type="PANTHER" id="PTHR31087">
    <property type="match status" value="1"/>
</dbReference>
<evidence type="ECO:0000313" key="2">
    <source>
        <dbReference type="EMBL" id="TID26591.1"/>
    </source>
</evidence>
<gene>
    <name evidence="2" type="ORF">E6O75_ATG01084</name>
</gene>
<dbReference type="STRING" id="86259.A0A4Z1PL32"/>